<dbReference type="Proteomes" id="UP000053105">
    <property type="component" value="Unassembled WGS sequence"/>
</dbReference>
<accession>A0A0N0U6L0</accession>
<evidence type="ECO:0000313" key="3">
    <source>
        <dbReference type="Proteomes" id="UP000053105"/>
    </source>
</evidence>
<proteinExistence type="predicted"/>
<feature type="region of interest" description="Disordered" evidence="1">
    <location>
        <begin position="1003"/>
        <end position="1124"/>
    </location>
</feature>
<feature type="region of interest" description="Disordered" evidence="1">
    <location>
        <begin position="59"/>
        <end position="81"/>
    </location>
</feature>
<feature type="compositionally biased region" description="Polar residues" evidence="1">
    <location>
        <begin position="218"/>
        <end position="238"/>
    </location>
</feature>
<feature type="compositionally biased region" description="Polar residues" evidence="1">
    <location>
        <begin position="1042"/>
        <end position="1060"/>
    </location>
</feature>
<feature type="region of interest" description="Disordered" evidence="1">
    <location>
        <begin position="218"/>
        <end position="248"/>
    </location>
</feature>
<dbReference type="OrthoDB" id="7614396at2759"/>
<name>A0A0N0U6L0_9HYME</name>
<keyword evidence="3" id="KW-1185">Reference proteome</keyword>
<feature type="compositionally biased region" description="Basic and acidic residues" evidence="1">
    <location>
        <begin position="1105"/>
        <end position="1116"/>
    </location>
</feature>
<evidence type="ECO:0000313" key="2">
    <source>
        <dbReference type="EMBL" id="KOX78152.1"/>
    </source>
</evidence>
<feature type="compositionally biased region" description="Basic and acidic residues" evidence="1">
    <location>
        <begin position="1008"/>
        <end position="1017"/>
    </location>
</feature>
<evidence type="ECO:0000256" key="1">
    <source>
        <dbReference type="SAM" id="MobiDB-lite"/>
    </source>
</evidence>
<gene>
    <name evidence="2" type="ORF">WN51_09511</name>
</gene>
<dbReference type="EMBL" id="KQ435726">
    <property type="protein sequence ID" value="KOX78152.1"/>
    <property type="molecule type" value="Genomic_DNA"/>
</dbReference>
<feature type="compositionally biased region" description="Basic and acidic residues" evidence="1">
    <location>
        <begin position="1079"/>
        <end position="1090"/>
    </location>
</feature>
<organism evidence="2 3">
    <name type="scientific">Melipona quadrifasciata</name>
    <dbReference type="NCBI Taxonomy" id="166423"/>
    <lineage>
        <taxon>Eukaryota</taxon>
        <taxon>Metazoa</taxon>
        <taxon>Ecdysozoa</taxon>
        <taxon>Arthropoda</taxon>
        <taxon>Hexapoda</taxon>
        <taxon>Insecta</taxon>
        <taxon>Pterygota</taxon>
        <taxon>Neoptera</taxon>
        <taxon>Endopterygota</taxon>
        <taxon>Hymenoptera</taxon>
        <taxon>Apocrita</taxon>
        <taxon>Aculeata</taxon>
        <taxon>Apoidea</taxon>
        <taxon>Anthophila</taxon>
        <taxon>Apidae</taxon>
        <taxon>Melipona</taxon>
    </lineage>
</organism>
<protein>
    <submittedName>
        <fullName evidence="2">Uncharacterized protein</fullName>
    </submittedName>
</protein>
<reference evidence="2 3" key="1">
    <citation type="submission" date="2015-07" db="EMBL/GenBank/DDBJ databases">
        <title>The genome of Melipona quadrifasciata.</title>
        <authorList>
            <person name="Pan H."/>
            <person name="Kapheim K."/>
        </authorList>
    </citation>
    <scope>NUCLEOTIDE SEQUENCE [LARGE SCALE GENOMIC DNA]</scope>
    <source>
        <strain evidence="2">0111107301</strain>
        <tissue evidence="2">Whole body</tissue>
    </source>
</reference>
<sequence length="1452" mass="166464">MDDCKMYLKQLHDSNKNLGLVYSTSEISNESSTKNFWSDTQQQKCVPVKDSIGLSKSLEKSKANECEKEENKEEEKLEKIDEKQHNSEQCLELSNVIYPVLQLIDKSLLPPKMNISFCTDMFPQQLTSAKMLVPRSCERKRNMKTSQEALYQVKKKLESLHNVLRMYELQNVEIKASSEKQRENSSKINNVCQNVTGTLVPVTNATDNWNSNKSIKIECNSNTGNNGKEIQRTTSNSSEQHDSDETARSSIVSIQNYSNMFNAYHVNNINDPYRLLAENPEPKISPTNDQQLQIIPNNQMHYSSSIKYEKIPERVYYAISSDSSEGKEVVKETVVAKNLTMLPDIYINSNQTKPFNLSDQYPVPMETDEDAIISLNSSRTEISKDSELDDKSTALLLQEALQFKRALLTRVELEKICYIDDKKEETNNESVSCQDKYPYVNNNLQTKFLDIISEEQSVSSSTENNCRTYMFLNLKQDKQFNDDVLKLAQRNEIIDLDRHKKYLDSKGNLGAPFEYFSFNNVVEEGSEIKNNRLFLPKHFQENEGKIVSNNSQIKYLNELDESDEKFVNILNTTEVNVNKQETCYDYIHGKESFKKHFTHMHNINKFIDSVELFSQDLDEVSSAKKVENSNEDIAFLEQCTNVTKNTETDMSNVKLNIRNDGKCDERYENQETLSCNSNLTLKRNPGACSLIEQTLLHENINKTLKIHGIIENGDPIYELTPSESKETSVKTNLIQDSLTSSINQSNDSNIPEPPSITVLINKSLNEEKLELDWLNVNNDFSDNEEFNEKDVKTCSTNTITLQKYDTANAVNYNKIEINYSEHDQFQDKEIDSITQNSFTNMNKRELVNEMDFYKSYSNLVSPHSSMYFTDEASSFTTKLNNTYSKNLKDHAHSNFHTQNKENKLHSKHENLKDIPNDTNKLKVMTTNKSFVKISNENSSEPKDEMYNKSHSFSSKTYAENIDTIKETKALKEEKDSIDETLSNLATNDMQTLQLEKTIISSNLSPREISPEKTKEAKTTNATTKSKSYENYTSKSEKLKRTGASQNLKELRSDLSNTAQTKAEDNASIKYRKLRNLSAEPRRNTRDSIKLDRKRSRSQISFHTNESPREITPRSHECPSNTNSISYTQSLETKSKSKGPLKFLSQMPKTSSRSCIPILKSRLEAARKTENESRPKSPMRGPLTMTMFWRDNLCDKSQNEMDEIQVEGKSRNKDPYAEEIGSCIEKANDADNYKQDSTKVSHIAQSISENADSNITPQEQMVIYVNILSKHDNNMTKIVDPNKFLEYIKNRKLSVQQLEENQTNKKHNELRRFCSENEKDTVHKIVTVISSIINCNELDQTMSTNFSASKTQKDSLSSILLNGKLKNLCFLSVEQKEVDVTAKPSVIDTSTSISDLNNVSKVKNATNKFQICGTPKELNNEEYIMLLEILQQEPNFIHLRELQNVCKKLVSKH</sequence>